<name>A0ACC0TND5_POPTR</name>
<protein>
    <submittedName>
        <fullName evidence="1">Uncharacterized protein</fullName>
    </submittedName>
</protein>
<sequence>MGRPPSNGGPSFRFMQYEVTEMDAILQEHHNMMPAREVLVSLAEKFSESSERKGKIQVQMKQVWNWFQNRRYAIRAKSNKAPMKLNITPMPRDDSAAARSVPQQAAAPIPDAVPATTSASSAAGARRATSENSYMEFEAKSGRDGAWYDVGTFQSHRYLDKGDPEVLVRFAGFGPDEDEWLNVCKHVRQRSLPCEASECVAVLPGDLILCFQEGKDQALYFDAHVLDAQRRRHDVRGCRCRFLVRYDHDQSEEIVPLRKICRRPETDYRLLQLHAANDSAATDQQKTSVDPSIASTLRVAASATETMLQQQHNTGVAAPVSQANVSQPAKTIIAEPKEAATLSAVDSGNPSFISTAVFPSVTATAAVLASGMATSSGPGGSGENMQGIKL</sequence>
<dbReference type="EMBL" id="CM009290">
    <property type="protein sequence ID" value="KAI9403115.1"/>
    <property type="molecule type" value="Genomic_DNA"/>
</dbReference>
<proteinExistence type="predicted"/>
<evidence type="ECO:0000313" key="1">
    <source>
        <dbReference type="EMBL" id="KAI9403115.1"/>
    </source>
</evidence>
<dbReference type="Proteomes" id="UP000006729">
    <property type="component" value="Chromosome 1"/>
</dbReference>
<comment type="caution">
    <text evidence="1">The sequence shown here is derived from an EMBL/GenBank/DDBJ whole genome shotgun (WGS) entry which is preliminary data.</text>
</comment>
<gene>
    <name evidence="1" type="ORF">POPTR_001G373300v4</name>
</gene>
<keyword evidence="2" id="KW-1185">Reference proteome</keyword>
<reference evidence="1 2" key="1">
    <citation type="journal article" date="2006" name="Science">
        <title>The genome of black cottonwood, Populus trichocarpa (Torr. &amp; Gray).</title>
        <authorList>
            <person name="Tuskan G.A."/>
            <person name="Difazio S."/>
            <person name="Jansson S."/>
            <person name="Bohlmann J."/>
            <person name="Grigoriev I."/>
            <person name="Hellsten U."/>
            <person name="Putnam N."/>
            <person name="Ralph S."/>
            <person name="Rombauts S."/>
            <person name="Salamov A."/>
            <person name="Schein J."/>
            <person name="Sterck L."/>
            <person name="Aerts A."/>
            <person name="Bhalerao R.R."/>
            <person name="Bhalerao R.P."/>
            <person name="Blaudez D."/>
            <person name="Boerjan W."/>
            <person name="Brun A."/>
            <person name="Brunner A."/>
            <person name="Busov V."/>
            <person name="Campbell M."/>
            <person name="Carlson J."/>
            <person name="Chalot M."/>
            <person name="Chapman J."/>
            <person name="Chen G.L."/>
            <person name="Cooper D."/>
            <person name="Coutinho P.M."/>
            <person name="Couturier J."/>
            <person name="Covert S."/>
            <person name="Cronk Q."/>
            <person name="Cunningham R."/>
            <person name="Davis J."/>
            <person name="Degroeve S."/>
            <person name="Dejardin A."/>
            <person name="Depamphilis C."/>
            <person name="Detter J."/>
            <person name="Dirks B."/>
            <person name="Dubchak I."/>
            <person name="Duplessis S."/>
            <person name="Ehlting J."/>
            <person name="Ellis B."/>
            <person name="Gendler K."/>
            <person name="Goodstein D."/>
            <person name="Gribskov M."/>
            <person name="Grimwood J."/>
            <person name="Groover A."/>
            <person name="Gunter L."/>
            <person name="Hamberger B."/>
            <person name="Heinze B."/>
            <person name="Helariutta Y."/>
            <person name="Henrissat B."/>
            <person name="Holligan D."/>
            <person name="Holt R."/>
            <person name="Huang W."/>
            <person name="Islam-Faridi N."/>
            <person name="Jones S."/>
            <person name="Jones-Rhoades M."/>
            <person name="Jorgensen R."/>
            <person name="Joshi C."/>
            <person name="Kangasjarvi J."/>
            <person name="Karlsson J."/>
            <person name="Kelleher C."/>
            <person name="Kirkpatrick R."/>
            <person name="Kirst M."/>
            <person name="Kohler A."/>
            <person name="Kalluri U."/>
            <person name="Larimer F."/>
            <person name="Leebens-Mack J."/>
            <person name="Leple J.C."/>
            <person name="Locascio P."/>
            <person name="Lou Y."/>
            <person name="Lucas S."/>
            <person name="Martin F."/>
            <person name="Montanini B."/>
            <person name="Napoli C."/>
            <person name="Nelson D.R."/>
            <person name="Nelson C."/>
            <person name="Nieminen K."/>
            <person name="Nilsson O."/>
            <person name="Pereda V."/>
            <person name="Peter G."/>
            <person name="Philippe R."/>
            <person name="Pilate G."/>
            <person name="Poliakov A."/>
            <person name="Razumovskaya J."/>
            <person name="Richardson P."/>
            <person name="Rinaldi C."/>
            <person name="Ritland K."/>
            <person name="Rouze P."/>
            <person name="Ryaboy D."/>
            <person name="Schmutz J."/>
            <person name="Schrader J."/>
            <person name="Segerman B."/>
            <person name="Shin H."/>
            <person name="Siddiqui A."/>
            <person name="Sterky F."/>
            <person name="Terry A."/>
            <person name="Tsai C.J."/>
            <person name="Uberbacher E."/>
            <person name="Unneberg P."/>
            <person name="Vahala J."/>
            <person name="Wall K."/>
            <person name="Wessler S."/>
            <person name="Yang G."/>
            <person name="Yin T."/>
            <person name="Douglas C."/>
            <person name="Marra M."/>
            <person name="Sandberg G."/>
            <person name="Van de Peer Y."/>
            <person name="Rokhsar D."/>
        </authorList>
    </citation>
    <scope>NUCLEOTIDE SEQUENCE [LARGE SCALE GENOMIC DNA]</scope>
    <source>
        <strain evidence="2">cv. Nisqually</strain>
    </source>
</reference>
<evidence type="ECO:0000313" key="2">
    <source>
        <dbReference type="Proteomes" id="UP000006729"/>
    </source>
</evidence>
<accession>A0ACC0TND5</accession>
<organism evidence="1 2">
    <name type="scientific">Populus trichocarpa</name>
    <name type="common">Western balsam poplar</name>
    <name type="synonym">Populus balsamifera subsp. trichocarpa</name>
    <dbReference type="NCBI Taxonomy" id="3694"/>
    <lineage>
        <taxon>Eukaryota</taxon>
        <taxon>Viridiplantae</taxon>
        <taxon>Streptophyta</taxon>
        <taxon>Embryophyta</taxon>
        <taxon>Tracheophyta</taxon>
        <taxon>Spermatophyta</taxon>
        <taxon>Magnoliopsida</taxon>
        <taxon>eudicotyledons</taxon>
        <taxon>Gunneridae</taxon>
        <taxon>Pentapetalae</taxon>
        <taxon>rosids</taxon>
        <taxon>fabids</taxon>
        <taxon>Malpighiales</taxon>
        <taxon>Salicaceae</taxon>
        <taxon>Saliceae</taxon>
        <taxon>Populus</taxon>
    </lineage>
</organism>